<keyword evidence="2" id="KW-1185">Reference proteome</keyword>
<dbReference type="AlphaFoldDB" id="B8AM76"/>
<dbReference type="Proteomes" id="UP000007015">
    <property type="component" value="Chromosome 3"/>
</dbReference>
<gene>
    <name evidence="1" type="ORF">OsI_12590</name>
</gene>
<dbReference type="HOGENOM" id="CLU_2562431_0_0_1"/>
<proteinExistence type="predicted"/>
<accession>B8AM76</accession>
<name>B8AM76_ORYSI</name>
<evidence type="ECO:0000313" key="1">
    <source>
        <dbReference type="EMBL" id="EEC75724.1"/>
    </source>
</evidence>
<dbReference type="EMBL" id="CM000128">
    <property type="protein sequence ID" value="EEC75724.1"/>
    <property type="molecule type" value="Genomic_DNA"/>
</dbReference>
<evidence type="ECO:0000313" key="2">
    <source>
        <dbReference type="Proteomes" id="UP000007015"/>
    </source>
</evidence>
<organism evidence="1 2">
    <name type="scientific">Oryza sativa subsp. indica</name>
    <name type="common">Rice</name>
    <dbReference type="NCBI Taxonomy" id="39946"/>
    <lineage>
        <taxon>Eukaryota</taxon>
        <taxon>Viridiplantae</taxon>
        <taxon>Streptophyta</taxon>
        <taxon>Embryophyta</taxon>
        <taxon>Tracheophyta</taxon>
        <taxon>Spermatophyta</taxon>
        <taxon>Magnoliopsida</taxon>
        <taxon>Liliopsida</taxon>
        <taxon>Poales</taxon>
        <taxon>Poaceae</taxon>
        <taxon>BOP clade</taxon>
        <taxon>Oryzoideae</taxon>
        <taxon>Oryzeae</taxon>
        <taxon>Oryzinae</taxon>
        <taxon>Oryza</taxon>
        <taxon>Oryza sativa</taxon>
    </lineage>
</organism>
<dbReference type="Gramene" id="BGIOSGA010256-TA">
    <property type="protein sequence ID" value="BGIOSGA010256-PA"/>
    <property type="gene ID" value="BGIOSGA010256"/>
</dbReference>
<sequence length="82" mass="8869">MGRELQPWCLPRLLPPLVGAGNAGPWLPCHRASGSQIRRRLDLLDVVVCSGLSLHHFVLGVKTLSGFPWGVAAMSFSTSFPC</sequence>
<reference evidence="1 2" key="1">
    <citation type="journal article" date="2005" name="PLoS Biol.">
        <title>The genomes of Oryza sativa: a history of duplications.</title>
        <authorList>
            <person name="Yu J."/>
            <person name="Wang J."/>
            <person name="Lin W."/>
            <person name="Li S."/>
            <person name="Li H."/>
            <person name="Zhou J."/>
            <person name="Ni P."/>
            <person name="Dong W."/>
            <person name="Hu S."/>
            <person name="Zeng C."/>
            <person name="Zhang J."/>
            <person name="Zhang Y."/>
            <person name="Li R."/>
            <person name="Xu Z."/>
            <person name="Li S."/>
            <person name="Li X."/>
            <person name="Zheng H."/>
            <person name="Cong L."/>
            <person name="Lin L."/>
            <person name="Yin J."/>
            <person name="Geng J."/>
            <person name="Li G."/>
            <person name="Shi J."/>
            <person name="Liu J."/>
            <person name="Lv H."/>
            <person name="Li J."/>
            <person name="Wang J."/>
            <person name="Deng Y."/>
            <person name="Ran L."/>
            <person name="Shi X."/>
            <person name="Wang X."/>
            <person name="Wu Q."/>
            <person name="Li C."/>
            <person name="Ren X."/>
            <person name="Wang J."/>
            <person name="Wang X."/>
            <person name="Li D."/>
            <person name="Liu D."/>
            <person name="Zhang X."/>
            <person name="Ji Z."/>
            <person name="Zhao W."/>
            <person name="Sun Y."/>
            <person name="Zhang Z."/>
            <person name="Bao J."/>
            <person name="Han Y."/>
            <person name="Dong L."/>
            <person name="Ji J."/>
            <person name="Chen P."/>
            <person name="Wu S."/>
            <person name="Liu J."/>
            <person name="Xiao Y."/>
            <person name="Bu D."/>
            <person name="Tan J."/>
            <person name="Yang L."/>
            <person name="Ye C."/>
            <person name="Zhang J."/>
            <person name="Xu J."/>
            <person name="Zhou Y."/>
            <person name="Yu Y."/>
            <person name="Zhang B."/>
            <person name="Zhuang S."/>
            <person name="Wei H."/>
            <person name="Liu B."/>
            <person name="Lei M."/>
            <person name="Yu H."/>
            <person name="Li Y."/>
            <person name="Xu H."/>
            <person name="Wei S."/>
            <person name="He X."/>
            <person name="Fang L."/>
            <person name="Zhang Z."/>
            <person name="Zhang Y."/>
            <person name="Huang X."/>
            <person name="Su Z."/>
            <person name="Tong W."/>
            <person name="Li J."/>
            <person name="Tong Z."/>
            <person name="Li S."/>
            <person name="Ye J."/>
            <person name="Wang L."/>
            <person name="Fang L."/>
            <person name="Lei T."/>
            <person name="Chen C."/>
            <person name="Chen H."/>
            <person name="Xu Z."/>
            <person name="Li H."/>
            <person name="Huang H."/>
            <person name="Zhang F."/>
            <person name="Xu H."/>
            <person name="Li N."/>
            <person name="Zhao C."/>
            <person name="Li S."/>
            <person name="Dong L."/>
            <person name="Huang Y."/>
            <person name="Li L."/>
            <person name="Xi Y."/>
            <person name="Qi Q."/>
            <person name="Li W."/>
            <person name="Zhang B."/>
            <person name="Hu W."/>
            <person name="Zhang Y."/>
            <person name="Tian X."/>
            <person name="Jiao Y."/>
            <person name="Liang X."/>
            <person name="Jin J."/>
            <person name="Gao L."/>
            <person name="Zheng W."/>
            <person name="Hao B."/>
            <person name="Liu S."/>
            <person name="Wang W."/>
            <person name="Yuan L."/>
            <person name="Cao M."/>
            <person name="McDermott J."/>
            <person name="Samudrala R."/>
            <person name="Wang J."/>
            <person name="Wong G.K."/>
            <person name="Yang H."/>
        </authorList>
    </citation>
    <scope>NUCLEOTIDE SEQUENCE [LARGE SCALE GENOMIC DNA]</scope>
    <source>
        <strain evidence="2">cv. 93-11</strain>
    </source>
</reference>
<protein>
    <submittedName>
        <fullName evidence="1">Uncharacterized protein</fullName>
    </submittedName>
</protein>